<comment type="caution">
    <text evidence="3">The sequence shown here is derived from an EMBL/GenBank/DDBJ whole genome shotgun (WGS) entry which is preliminary data.</text>
</comment>
<feature type="compositionally biased region" description="Low complexity" evidence="1">
    <location>
        <begin position="491"/>
        <end position="510"/>
    </location>
</feature>
<dbReference type="Proteomes" id="UP000828390">
    <property type="component" value="Unassembled WGS sequence"/>
</dbReference>
<dbReference type="InterPro" id="IPR031643">
    <property type="entry name" value="DUF4708"/>
</dbReference>
<feature type="region of interest" description="Disordered" evidence="1">
    <location>
        <begin position="466"/>
        <end position="603"/>
    </location>
</feature>
<organism evidence="3 4">
    <name type="scientific">Dreissena polymorpha</name>
    <name type="common">Zebra mussel</name>
    <name type="synonym">Mytilus polymorpha</name>
    <dbReference type="NCBI Taxonomy" id="45954"/>
    <lineage>
        <taxon>Eukaryota</taxon>
        <taxon>Metazoa</taxon>
        <taxon>Spiralia</taxon>
        <taxon>Lophotrochozoa</taxon>
        <taxon>Mollusca</taxon>
        <taxon>Bivalvia</taxon>
        <taxon>Autobranchia</taxon>
        <taxon>Heteroconchia</taxon>
        <taxon>Euheterodonta</taxon>
        <taxon>Imparidentia</taxon>
        <taxon>Neoheterodontei</taxon>
        <taxon>Myida</taxon>
        <taxon>Dreissenoidea</taxon>
        <taxon>Dreissenidae</taxon>
        <taxon>Dreissena</taxon>
    </lineage>
</organism>
<evidence type="ECO:0000313" key="4">
    <source>
        <dbReference type="Proteomes" id="UP000828390"/>
    </source>
</evidence>
<feature type="compositionally biased region" description="Basic residues" evidence="1">
    <location>
        <begin position="573"/>
        <end position="585"/>
    </location>
</feature>
<dbReference type="PANTHER" id="PTHR28495">
    <property type="entry name" value="HYPOTHETICAL PROTEIN LOC100359752"/>
    <property type="match status" value="1"/>
</dbReference>
<gene>
    <name evidence="3" type="ORF">DPMN_177842</name>
</gene>
<dbReference type="Pfam" id="PF15813">
    <property type="entry name" value="DUF4708"/>
    <property type="match status" value="1"/>
</dbReference>
<feature type="domain" description="DUF4708" evidence="2">
    <location>
        <begin position="15"/>
        <end position="261"/>
    </location>
</feature>
<accession>A0A9D4EE10</accession>
<sequence length="603" mass="66896">MHERSSTQGDTPPLILFATPPPLDQLRALTVNIPNTVPTASRFQPQVIKCREFIFTEPEVIGTPSADINDHSFHLVTNVSLIQSGKIQNRLSRIGLQVSSPYSVSTELYQACLQYTITARLSPAWNKAGPWLIQGRDFLTQKGCSNAVRMDLTVVNNELYFTLVATALKQGPLQVTDLDILGRQLERYFTNTDVSIEHDHIASDWCYILPSMKRGRIWSISHHLPEESPFTSYKDIKRHWKNTYGYRLPETDEGLHFYQINFGPFGGKLPREMQRMSRIDPKPILRSFVLEIQSKFPTVCGHPIKLQSKAKFTVNELLSINQVDRDTHANLSHKMKNSRPAVYRSKAEMGQLLAQQSSLSTPNIQTAQNPKPLIQILSLTPGPSTTNMSSIIETPNLKPIPSSTPGYAGAILSSTSKTPNRIFQDLPNRKSMTKGTETPMSFESMSFQVPGTRQLQSDTARQLFPSFKPMKPAAGPQPMVCSQPATRMVPSFSSNKSAAQAQASKPSSASGQREPNGSMQSVNGNQSHSSVSTGKVLPLFHKHSKPVLTAPSTKSTSTTCKPKSAVTKDAGTSKRKPPSKRKKDGKKPEPEEPKKMKLLRPED</sequence>
<keyword evidence="4" id="KW-1185">Reference proteome</keyword>
<feature type="compositionally biased region" description="Low complexity" evidence="1">
    <location>
        <begin position="549"/>
        <end position="565"/>
    </location>
</feature>
<feature type="compositionally biased region" description="Polar residues" evidence="1">
    <location>
        <begin position="511"/>
        <end position="533"/>
    </location>
</feature>
<dbReference type="PANTHER" id="PTHR28495:SF1">
    <property type="entry name" value="GENE, 17266-RELATED"/>
    <property type="match status" value="1"/>
</dbReference>
<reference evidence="3" key="2">
    <citation type="submission" date="2020-11" db="EMBL/GenBank/DDBJ databases">
        <authorList>
            <person name="McCartney M.A."/>
            <person name="Auch B."/>
            <person name="Kono T."/>
            <person name="Mallez S."/>
            <person name="Becker A."/>
            <person name="Gohl D.M."/>
            <person name="Silverstein K.A.T."/>
            <person name="Koren S."/>
            <person name="Bechman K.B."/>
            <person name="Herman A."/>
            <person name="Abrahante J.E."/>
            <person name="Garbe J."/>
        </authorList>
    </citation>
    <scope>NUCLEOTIDE SEQUENCE</scope>
    <source>
        <strain evidence="3">Duluth1</strain>
        <tissue evidence="3">Whole animal</tissue>
    </source>
</reference>
<protein>
    <recommendedName>
        <fullName evidence="2">DUF4708 domain-containing protein</fullName>
    </recommendedName>
</protein>
<evidence type="ECO:0000313" key="3">
    <source>
        <dbReference type="EMBL" id="KAH3776417.1"/>
    </source>
</evidence>
<evidence type="ECO:0000259" key="2">
    <source>
        <dbReference type="Pfam" id="PF15813"/>
    </source>
</evidence>
<dbReference type="AlphaFoldDB" id="A0A9D4EE10"/>
<proteinExistence type="predicted"/>
<name>A0A9D4EE10_DREPO</name>
<evidence type="ECO:0000256" key="1">
    <source>
        <dbReference type="SAM" id="MobiDB-lite"/>
    </source>
</evidence>
<feature type="compositionally biased region" description="Basic and acidic residues" evidence="1">
    <location>
        <begin position="586"/>
        <end position="603"/>
    </location>
</feature>
<dbReference type="EMBL" id="JAIWYP010000009">
    <property type="protein sequence ID" value="KAH3776417.1"/>
    <property type="molecule type" value="Genomic_DNA"/>
</dbReference>
<reference evidence="3" key="1">
    <citation type="journal article" date="2019" name="bioRxiv">
        <title>The Genome of the Zebra Mussel, Dreissena polymorpha: A Resource for Invasive Species Research.</title>
        <authorList>
            <person name="McCartney M.A."/>
            <person name="Auch B."/>
            <person name="Kono T."/>
            <person name="Mallez S."/>
            <person name="Zhang Y."/>
            <person name="Obille A."/>
            <person name="Becker A."/>
            <person name="Abrahante J.E."/>
            <person name="Garbe J."/>
            <person name="Badalamenti J.P."/>
            <person name="Herman A."/>
            <person name="Mangelson H."/>
            <person name="Liachko I."/>
            <person name="Sullivan S."/>
            <person name="Sone E.D."/>
            <person name="Koren S."/>
            <person name="Silverstein K.A.T."/>
            <person name="Beckman K.B."/>
            <person name="Gohl D.M."/>
        </authorList>
    </citation>
    <scope>NUCLEOTIDE SEQUENCE</scope>
    <source>
        <strain evidence="3">Duluth1</strain>
        <tissue evidence="3">Whole animal</tissue>
    </source>
</reference>